<comment type="caution">
    <text evidence="1">The sequence shown here is derived from an EMBL/GenBank/DDBJ whole genome shotgun (WGS) entry which is preliminary data.</text>
</comment>
<proteinExistence type="predicted"/>
<accession>A0A9P5ZZB1</accession>
<reference evidence="1" key="1">
    <citation type="submission" date="2020-11" db="EMBL/GenBank/DDBJ databases">
        <authorList>
            <consortium name="DOE Joint Genome Institute"/>
            <person name="Ahrendt S."/>
            <person name="Riley R."/>
            <person name="Andreopoulos W."/>
            <person name="Labutti K."/>
            <person name="Pangilinan J."/>
            <person name="Ruiz-Duenas F.J."/>
            <person name="Barrasa J.M."/>
            <person name="Sanchez-Garcia M."/>
            <person name="Camarero S."/>
            <person name="Miyauchi S."/>
            <person name="Serrano A."/>
            <person name="Linde D."/>
            <person name="Babiker R."/>
            <person name="Drula E."/>
            <person name="Ayuso-Fernandez I."/>
            <person name="Pacheco R."/>
            <person name="Padilla G."/>
            <person name="Ferreira P."/>
            <person name="Barriuso J."/>
            <person name="Kellner H."/>
            <person name="Castanera R."/>
            <person name="Alfaro M."/>
            <person name="Ramirez L."/>
            <person name="Pisabarro A.G."/>
            <person name="Kuo A."/>
            <person name="Tritt A."/>
            <person name="Lipzen A."/>
            <person name="He G."/>
            <person name="Yan M."/>
            <person name="Ng V."/>
            <person name="Cullen D."/>
            <person name="Martin F."/>
            <person name="Rosso M.-N."/>
            <person name="Henrissat B."/>
            <person name="Hibbett D."/>
            <person name="Martinez A.T."/>
            <person name="Grigoriev I.V."/>
        </authorList>
    </citation>
    <scope>NUCLEOTIDE SEQUENCE</scope>
    <source>
        <strain evidence="1">ATCC 90797</strain>
    </source>
</reference>
<protein>
    <submittedName>
        <fullName evidence="1">Uncharacterized protein</fullName>
    </submittedName>
</protein>
<organism evidence="1 2">
    <name type="scientific">Pleurotus eryngii</name>
    <name type="common">Boletus of the steppes</name>
    <dbReference type="NCBI Taxonomy" id="5323"/>
    <lineage>
        <taxon>Eukaryota</taxon>
        <taxon>Fungi</taxon>
        <taxon>Dikarya</taxon>
        <taxon>Basidiomycota</taxon>
        <taxon>Agaricomycotina</taxon>
        <taxon>Agaricomycetes</taxon>
        <taxon>Agaricomycetidae</taxon>
        <taxon>Agaricales</taxon>
        <taxon>Pleurotineae</taxon>
        <taxon>Pleurotaceae</taxon>
        <taxon>Pleurotus</taxon>
    </lineage>
</organism>
<dbReference type="Proteomes" id="UP000807025">
    <property type="component" value="Unassembled WGS sequence"/>
</dbReference>
<name>A0A9P5ZZB1_PLEER</name>
<sequence length="91" mass="10284">MVGMVVVAPARKFKVVPGLRRRYTHFKLLYQGSTDNSGVNTHLSSLKKEHPLAGDRAVFPRRRSARMAVEACAWLTTSPENWESTVGNTRW</sequence>
<dbReference type="EMBL" id="MU154562">
    <property type="protein sequence ID" value="KAF9495405.1"/>
    <property type="molecule type" value="Genomic_DNA"/>
</dbReference>
<evidence type="ECO:0000313" key="2">
    <source>
        <dbReference type="Proteomes" id="UP000807025"/>
    </source>
</evidence>
<gene>
    <name evidence="1" type="ORF">BDN71DRAFT_1447569</name>
</gene>
<dbReference type="AlphaFoldDB" id="A0A9P5ZZB1"/>
<keyword evidence="2" id="KW-1185">Reference proteome</keyword>
<evidence type="ECO:0000313" key="1">
    <source>
        <dbReference type="EMBL" id="KAF9495405.1"/>
    </source>
</evidence>